<dbReference type="InterPro" id="IPR010281">
    <property type="entry name" value="DUF885"/>
</dbReference>
<reference evidence="2 3" key="1">
    <citation type="submission" date="2015-10" db="EMBL/GenBank/DDBJ databases">
        <title>Metagenome-Assembled Genomes uncover a global brackish microbiome.</title>
        <authorList>
            <person name="Hugerth L.W."/>
            <person name="Larsson J."/>
            <person name="Alneberg J."/>
            <person name="Lindh M.V."/>
            <person name="Legrand C."/>
            <person name="Pinhassi J."/>
            <person name="Andersson A.F."/>
        </authorList>
    </citation>
    <scope>NUCLEOTIDE SEQUENCE [LARGE SCALE GENOMIC DNA]</scope>
    <source>
        <strain evidence="2">BACL26 MAG-121220-bin70</strain>
    </source>
</reference>
<dbReference type="PANTHER" id="PTHR33361:SF2">
    <property type="entry name" value="DUF885 DOMAIN-CONTAINING PROTEIN"/>
    <property type="match status" value="1"/>
</dbReference>
<gene>
    <name evidence="2" type="ORF">ABS24_04440</name>
</gene>
<comment type="caution">
    <text evidence="2">The sequence shown here is derived from an EMBL/GenBank/DDBJ whole genome shotgun (WGS) entry which is preliminary data.</text>
</comment>
<dbReference type="PANTHER" id="PTHR33361">
    <property type="entry name" value="GLR0591 PROTEIN"/>
    <property type="match status" value="1"/>
</dbReference>
<evidence type="ECO:0000313" key="3">
    <source>
        <dbReference type="Proteomes" id="UP000051213"/>
    </source>
</evidence>
<evidence type="ECO:0008006" key="4">
    <source>
        <dbReference type="Google" id="ProtNLM"/>
    </source>
</evidence>
<feature type="signal peptide" evidence="1">
    <location>
        <begin position="1"/>
        <end position="19"/>
    </location>
</feature>
<dbReference type="Pfam" id="PF05960">
    <property type="entry name" value="DUF885"/>
    <property type="match status" value="1"/>
</dbReference>
<evidence type="ECO:0000313" key="2">
    <source>
        <dbReference type="EMBL" id="KRO95414.1"/>
    </source>
</evidence>
<sequence length="582" mass="66635">MIKLLTFILLGLLSLNVSASPAEDQKLSSLFDDIWHQTMLSNPTYATYVGYPGQNALWPNPSVSASAENAAQRKEFLMDLRSINTERLDPDRYLEWMLVEKSLTDEVTGHAYPEQFILLHQRTGVQQDIADTLSMMPKFNLQDFTDRLARLENAESYIRSTIEVLREGLAKGITPPKITLRDVPEQIRNTIPVDIDKSPLLSSFNGFPDSIGQDEQERIKASARQIIKQQVYPAFESLLQFLEDEYIPNAKTSIALIDMPNGAEWYRHRAKSFTTSNLTPKQIHQLGLSEVKRIRQEMDKVIATSGFDGTFEEFTYFLRTDPQFYMTSADDLMVGYRDIAKRADPELAKLFGKLPRMPYGVIAIPDYAAKSQTTAYYWGGSTKDGRPGYFYANTYALNTRPTWEMEALTLHEAMPGHHLQISLAQELPETHPLLQNLSYTGFVEGWGLYAESLGVEMGFYTDPYSKFGQLTYEMWRAVRLVVDTGMHMFDWDRQKAIDYFASNTAKSQHDIEVEIDRYISWPGQALAYKIGELKFKELRARATKKLGVKFDLRAFHDQLHVKGALPMDILDKRMDQWIEAQL</sequence>
<evidence type="ECO:0000256" key="1">
    <source>
        <dbReference type="SAM" id="SignalP"/>
    </source>
</evidence>
<dbReference type="AlphaFoldDB" id="A0A0R2U7B8"/>
<feature type="chain" id="PRO_5006425205" description="DUF885 domain-containing protein" evidence="1">
    <location>
        <begin position="20"/>
        <end position="582"/>
    </location>
</feature>
<protein>
    <recommendedName>
        <fullName evidence="4">DUF885 domain-containing protein</fullName>
    </recommendedName>
</protein>
<organism evidence="2 3">
    <name type="scientific">SAR92 bacterium BACL26 MAG-121220-bin70</name>
    <dbReference type="NCBI Taxonomy" id="1655626"/>
    <lineage>
        <taxon>Bacteria</taxon>
        <taxon>Pseudomonadati</taxon>
        <taxon>Pseudomonadota</taxon>
        <taxon>Gammaproteobacteria</taxon>
        <taxon>Cellvibrionales</taxon>
        <taxon>Porticoccaceae</taxon>
        <taxon>SAR92 clade</taxon>
    </lineage>
</organism>
<name>A0A0R2U7B8_9GAMM</name>
<keyword evidence="1" id="KW-0732">Signal</keyword>
<dbReference type="Proteomes" id="UP000051213">
    <property type="component" value="Unassembled WGS sequence"/>
</dbReference>
<accession>A0A0R2U7B8</accession>
<dbReference type="EMBL" id="LICA01000089">
    <property type="protein sequence ID" value="KRO95414.1"/>
    <property type="molecule type" value="Genomic_DNA"/>
</dbReference>
<proteinExistence type="predicted"/>